<feature type="domain" description="C2H2-type" evidence="2">
    <location>
        <begin position="72"/>
        <end position="92"/>
    </location>
</feature>
<feature type="region of interest" description="Disordered" evidence="1">
    <location>
        <begin position="23"/>
        <end position="70"/>
    </location>
</feature>
<evidence type="ECO:0000259" key="2">
    <source>
        <dbReference type="PROSITE" id="PS00028"/>
    </source>
</evidence>
<evidence type="ECO:0000313" key="4">
    <source>
        <dbReference type="Proteomes" id="UP001219518"/>
    </source>
</evidence>
<sequence length="262" mass="28810">MDGFCKGFPELPLKMSDLFKETVTKSVDPSLRRTDSDGSPVASSGVSSAGSKHSTDPSPVAVLADDKGPFNCDVCKRVLQTKKGLLSHMASHKPSDGRKRSRGVAKGQQKFRKPKDQKKRSDSDNTRPSRSQASESAEKVQLDATLGSRDTSSHCKYDEGNAGPSTFAASELLQMDQNYTEGMQEIFETVVTESIQNVDEFLQEEIQPQSATEESIVLVEEEPRKLFTIVEMKEDPYILPEEEASLAETKVISGVSTLFNIR</sequence>
<name>A0AAE1HQE2_9NEOP</name>
<reference evidence="3" key="1">
    <citation type="submission" date="2021-07" db="EMBL/GenBank/DDBJ databases">
        <authorList>
            <person name="Catto M.A."/>
            <person name="Jacobson A."/>
            <person name="Kennedy G."/>
            <person name="Labadie P."/>
            <person name="Hunt B.G."/>
            <person name="Srinivasan R."/>
        </authorList>
    </citation>
    <scope>NUCLEOTIDE SEQUENCE</scope>
    <source>
        <strain evidence="3">PL_HMW_Pooled</strain>
        <tissue evidence="3">Head</tissue>
    </source>
</reference>
<evidence type="ECO:0000256" key="1">
    <source>
        <dbReference type="SAM" id="MobiDB-lite"/>
    </source>
</evidence>
<feature type="compositionally biased region" description="Basic residues" evidence="1">
    <location>
        <begin position="99"/>
        <end position="118"/>
    </location>
</feature>
<dbReference type="EMBL" id="JAHWGI010001231">
    <property type="protein sequence ID" value="KAK3925527.1"/>
    <property type="molecule type" value="Genomic_DNA"/>
</dbReference>
<dbReference type="Proteomes" id="UP001219518">
    <property type="component" value="Unassembled WGS sequence"/>
</dbReference>
<protein>
    <submittedName>
        <fullName evidence="3">Homeotic protein spalt-major</fullName>
    </submittedName>
</protein>
<gene>
    <name evidence="3" type="ORF">KUF71_013776</name>
</gene>
<dbReference type="InterPro" id="IPR013087">
    <property type="entry name" value="Znf_C2H2_type"/>
</dbReference>
<proteinExistence type="predicted"/>
<accession>A0AAE1HQE2</accession>
<feature type="region of interest" description="Disordered" evidence="1">
    <location>
        <begin position="86"/>
        <end position="162"/>
    </location>
</feature>
<dbReference type="PROSITE" id="PS00028">
    <property type="entry name" value="ZINC_FINGER_C2H2_1"/>
    <property type="match status" value="1"/>
</dbReference>
<dbReference type="AlphaFoldDB" id="A0AAE1HQE2"/>
<feature type="compositionally biased region" description="Low complexity" evidence="1">
    <location>
        <begin position="37"/>
        <end position="51"/>
    </location>
</feature>
<keyword evidence="4" id="KW-1185">Reference proteome</keyword>
<evidence type="ECO:0000313" key="3">
    <source>
        <dbReference type="EMBL" id="KAK3925527.1"/>
    </source>
</evidence>
<reference evidence="3" key="2">
    <citation type="journal article" date="2023" name="BMC Genomics">
        <title>Pest status, molecular evolution, and epigenetic factors derived from the genome assembly of Frankliniella fusca, a thysanopteran phytovirus vector.</title>
        <authorList>
            <person name="Catto M.A."/>
            <person name="Labadie P.E."/>
            <person name="Jacobson A.L."/>
            <person name="Kennedy G.G."/>
            <person name="Srinivasan R."/>
            <person name="Hunt B.G."/>
        </authorList>
    </citation>
    <scope>NUCLEOTIDE SEQUENCE</scope>
    <source>
        <strain evidence="3">PL_HMW_Pooled</strain>
    </source>
</reference>
<organism evidence="3 4">
    <name type="scientific">Frankliniella fusca</name>
    <dbReference type="NCBI Taxonomy" id="407009"/>
    <lineage>
        <taxon>Eukaryota</taxon>
        <taxon>Metazoa</taxon>
        <taxon>Ecdysozoa</taxon>
        <taxon>Arthropoda</taxon>
        <taxon>Hexapoda</taxon>
        <taxon>Insecta</taxon>
        <taxon>Pterygota</taxon>
        <taxon>Neoptera</taxon>
        <taxon>Paraneoptera</taxon>
        <taxon>Thysanoptera</taxon>
        <taxon>Terebrantia</taxon>
        <taxon>Thripoidea</taxon>
        <taxon>Thripidae</taxon>
        <taxon>Frankliniella</taxon>
    </lineage>
</organism>
<comment type="caution">
    <text evidence="3">The sequence shown here is derived from an EMBL/GenBank/DDBJ whole genome shotgun (WGS) entry which is preliminary data.</text>
</comment>